<comment type="caution">
    <text evidence="4">The sequence shown here is derived from an EMBL/GenBank/DDBJ whole genome shotgun (WGS) entry which is preliminary data.</text>
</comment>
<dbReference type="PROSITE" id="PS51186">
    <property type="entry name" value="GNAT"/>
    <property type="match status" value="1"/>
</dbReference>
<dbReference type="RefSeq" id="WP_306933659.1">
    <property type="nucleotide sequence ID" value="NZ_JAUTBL010000002.1"/>
</dbReference>
<feature type="domain" description="N-acetyltransferase" evidence="3">
    <location>
        <begin position="2"/>
        <end position="170"/>
    </location>
</feature>
<dbReference type="PANTHER" id="PTHR43877">
    <property type="entry name" value="AMINOALKYLPHOSPHONATE N-ACETYLTRANSFERASE-RELATED-RELATED"/>
    <property type="match status" value="1"/>
</dbReference>
<keyword evidence="5" id="KW-1185">Reference proteome</keyword>
<sequence>MVELRPAKLSDAEAIAHVHVHVWRETMRELASPSVFAALDEEHRLRYWTKKLSEAEPHQLVLVAEIGREIVGIGAVGQPSDLIFGSRAEIKNLYVLASVQRQGIGKRLLGGLATHAKAMGYRSAGLSVVKGNEPACRFYEALHACKIGEFRDPGPIWRSDNIVYAWDDLDQLITQ</sequence>
<keyword evidence="1" id="KW-0808">Transferase</keyword>
<proteinExistence type="predicted"/>
<evidence type="ECO:0000313" key="4">
    <source>
        <dbReference type="EMBL" id="MDQ1186584.1"/>
    </source>
</evidence>
<dbReference type="InterPro" id="IPR050832">
    <property type="entry name" value="Bact_Acetyltransf"/>
</dbReference>
<dbReference type="CDD" id="cd04301">
    <property type="entry name" value="NAT_SF"/>
    <property type="match status" value="1"/>
</dbReference>
<evidence type="ECO:0000256" key="1">
    <source>
        <dbReference type="ARBA" id="ARBA00022679"/>
    </source>
</evidence>
<keyword evidence="2" id="KW-0012">Acyltransferase</keyword>
<reference evidence="4 5" key="1">
    <citation type="submission" date="2023-07" db="EMBL/GenBank/DDBJ databases">
        <title>Functional and genomic diversity of the sorghum phyllosphere microbiome.</title>
        <authorList>
            <person name="Shade A."/>
        </authorList>
    </citation>
    <scope>NUCLEOTIDE SEQUENCE [LARGE SCALE GENOMIC DNA]</scope>
    <source>
        <strain evidence="4 5">SORGH_AS_1126</strain>
    </source>
</reference>
<dbReference type="Pfam" id="PF00583">
    <property type="entry name" value="Acetyltransf_1"/>
    <property type="match status" value="1"/>
</dbReference>
<dbReference type="EMBL" id="JAUTBL010000002">
    <property type="protein sequence ID" value="MDQ1186584.1"/>
    <property type="molecule type" value="Genomic_DNA"/>
</dbReference>
<accession>A0ABU0UNP7</accession>
<dbReference type="InterPro" id="IPR000182">
    <property type="entry name" value="GNAT_dom"/>
</dbReference>
<dbReference type="Gene3D" id="3.40.630.30">
    <property type="match status" value="1"/>
</dbReference>
<protein>
    <submittedName>
        <fullName evidence="4">Ribosomal protein S18 acetylase RimI-like enzyme</fullName>
    </submittedName>
</protein>
<organism evidence="4 5">
    <name type="scientific">Agrobacterium larrymoorei</name>
    <dbReference type="NCBI Taxonomy" id="160699"/>
    <lineage>
        <taxon>Bacteria</taxon>
        <taxon>Pseudomonadati</taxon>
        <taxon>Pseudomonadota</taxon>
        <taxon>Alphaproteobacteria</taxon>
        <taxon>Hyphomicrobiales</taxon>
        <taxon>Rhizobiaceae</taxon>
        <taxon>Rhizobium/Agrobacterium group</taxon>
        <taxon>Agrobacterium</taxon>
    </lineage>
</organism>
<dbReference type="SUPFAM" id="SSF55729">
    <property type="entry name" value="Acyl-CoA N-acyltransferases (Nat)"/>
    <property type="match status" value="1"/>
</dbReference>
<name>A0ABU0UNP7_9HYPH</name>
<dbReference type="Proteomes" id="UP001224781">
    <property type="component" value="Unassembled WGS sequence"/>
</dbReference>
<dbReference type="InterPro" id="IPR016181">
    <property type="entry name" value="Acyl_CoA_acyltransferase"/>
</dbReference>
<evidence type="ECO:0000256" key="2">
    <source>
        <dbReference type="ARBA" id="ARBA00023315"/>
    </source>
</evidence>
<evidence type="ECO:0000259" key="3">
    <source>
        <dbReference type="PROSITE" id="PS51186"/>
    </source>
</evidence>
<gene>
    <name evidence="4" type="ORF">QE408_003727</name>
</gene>
<evidence type="ECO:0000313" key="5">
    <source>
        <dbReference type="Proteomes" id="UP001224781"/>
    </source>
</evidence>